<evidence type="ECO:0000313" key="2">
    <source>
        <dbReference type="EMBL" id="NVO77139.1"/>
    </source>
</evidence>
<dbReference type="Proteomes" id="UP000588051">
    <property type="component" value="Unassembled WGS sequence"/>
</dbReference>
<sequence>MQYEPVNLTSNLVTLEPLNAAHLPEIRLAAQDGELWKLFFTSVPAPENTEHWLQLALDMQAQQKAIPFAVRDNNSRKIIGSTRFCNIDHQNRRLEIGYTWYARSAQRSGVNTECKLLLLTAAFERMECIAVEFRTDWFNRRSQAAIERLGAKRDGVLRNHMVLPDGRIRDTVVYSILQNEWPGVKRNLQYLQNQYGE</sequence>
<reference evidence="2 3" key="1">
    <citation type="submission" date="2020-06" db="EMBL/GenBank/DDBJ databases">
        <authorList>
            <person name="Qiu C."/>
            <person name="Liu Z."/>
        </authorList>
    </citation>
    <scope>NUCLEOTIDE SEQUENCE [LARGE SCALE GENOMIC DNA]</scope>
    <source>
        <strain evidence="2 3">EM 1</strain>
    </source>
</reference>
<dbReference type="InterPro" id="IPR016181">
    <property type="entry name" value="Acyl_CoA_acyltransferase"/>
</dbReference>
<dbReference type="AlphaFoldDB" id="A0A850QD12"/>
<keyword evidence="3" id="KW-1185">Reference proteome</keyword>
<evidence type="ECO:0000259" key="1">
    <source>
        <dbReference type="PROSITE" id="PS51186"/>
    </source>
</evidence>
<comment type="caution">
    <text evidence="2">The sequence shown here is derived from an EMBL/GenBank/DDBJ whole genome shotgun (WGS) entry which is preliminary data.</text>
</comment>
<dbReference type="InterPro" id="IPR000182">
    <property type="entry name" value="GNAT_dom"/>
</dbReference>
<dbReference type="PROSITE" id="PS51186">
    <property type="entry name" value="GNAT"/>
    <property type="match status" value="1"/>
</dbReference>
<gene>
    <name evidence="2" type="ORF">HV832_04775</name>
</gene>
<proteinExistence type="predicted"/>
<dbReference type="PANTHER" id="PTHR43610:SF1">
    <property type="entry name" value="N-ACETYLTRANSFERASE DOMAIN-CONTAINING PROTEIN"/>
    <property type="match status" value="1"/>
</dbReference>
<evidence type="ECO:0000313" key="3">
    <source>
        <dbReference type="Proteomes" id="UP000588051"/>
    </source>
</evidence>
<accession>A0A850QD12</accession>
<name>A0A850QD12_9BURK</name>
<dbReference type="EMBL" id="JABXYJ010000002">
    <property type="protein sequence ID" value="NVO77139.1"/>
    <property type="molecule type" value="Genomic_DNA"/>
</dbReference>
<dbReference type="PANTHER" id="PTHR43610">
    <property type="entry name" value="BLL6696 PROTEIN"/>
    <property type="match status" value="1"/>
</dbReference>
<dbReference type="Pfam" id="PF13302">
    <property type="entry name" value="Acetyltransf_3"/>
    <property type="match status" value="1"/>
</dbReference>
<dbReference type="SUPFAM" id="SSF55729">
    <property type="entry name" value="Acyl-CoA N-acyltransferases (Nat)"/>
    <property type="match status" value="1"/>
</dbReference>
<dbReference type="Gene3D" id="3.40.630.30">
    <property type="match status" value="1"/>
</dbReference>
<dbReference type="GO" id="GO:0016747">
    <property type="term" value="F:acyltransferase activity, transferring groups other than amino-acyl groups"/>
    <property type="evidence" value="ECO:0007669"/>
    <property type="project" value="InterPro"/>
</dbReference>
<feature type="domain" description="N-acetyltransferase" evidence="1">
    <location>
        <begin position="24"/>
        <end position="179"/>
    </location>
</feature>
<organism evidence="2 3">
    <name type="scientific">Undibacterium oligocarboniphilum</name>
    <dbReference type="NCBI Taxonomy" id="666702"/>
    <lineage>
        <taxon>Bacteria</taxon>
        <taxon>Pseudomonadati</taxon>
        <taxon>Pseudomonadota</taxon>
        <taxon>Betaproteobacteria</taxon>
        <taxon>Burkholderiales</taxon>
        <taxon>Oxalobacteraceae</taxon>
        <taxon>Undibacterium</taxon>
    </lineage>
</organism>
<keyword evidence="2" id="KW-0808">Transferase</keyword>
<dbReference type="RefSeq" id="WP_176802398.1">
    <property type="nucleotide sequence ID" value="NZ_JABXYJ010000002.1"/>
</dbReference>
<protein>
    <submittedName>
        <fullName evidence="2">GNAT family N-acetyltransferase</fullName>
    </submittedName>
</protein>